<feature type="compositionally biased region" description="Polar residues" evidence="1">
    <location>
        <begin position="1"/>
        <end position="27"/>
    </location>
</feature>
<reference evidence="3 4" key="3">
    <citation type="journal article" date="2017" name="Mol. Plant Pathol.">
        <title>A gapless genome sequence of the fungus Botrytis cinerea.</title>
        <authorList>
            <person name="Van Kan J.A."/>
            <person name="Stassen J.H."/>
            <person name="Mosbach A."/>
            <person name="Van Der Lee T.A."/>
            <person name="Faino L."/>
            <person name="Farmer A.D."/>
            <person name="Papasotiriou D.G."/>
            <person name="Zhou S."/>
            <person name="Seidl M.F."/>
            <person name="Cottam E."/>
            <person name="Edel D."/>
            <person name="Hahn M."/>
            <person name="Schwartz D.C."/>
            <person name="Dietrich R.A."/>
            <person name="Widdison S."/>
            <person name="Scalliet G."/>
        </authorList>
    </citation>
    <scope>NUCLEOTIDE SEQUENCE [LARGE SCALE GENOMIC DNA]</scope>
    <source>
        <strain evidence="3 4">B05.10</strain>
    </source>
</reference>
<evidence type="ECO:0000259" key="2">
    <source>
        <dbReference type="Pfam" id="PF07985"/>
    </source>
</evidence>
<sequence>MASLMNDTESNNMGRTISPATIITSTENSRKSDDSGTDEVASTPSDTITSPEDKSKAISMEIGTIKPSLAPSPIDTSFTPPTGHFDVGDIIPYNKKWMTLKNDGQWHQTEGPDKFEIKFCGYEDADFFRSNENWHGYRKQLEVFECFTGYQRHEEKLDVEFEEYKIQHENEKILEGFSKTMKEGKVIQYEDEVKLKRLFDEYLAMTKTGTSIQHEDVRILKDLLEKMKKIKVKPTNVVCFALGSFEGCGEATASFEQLAVLMKFMELLEIPSTARKVMQDPDFSPGDKRFLARLGFEVVNDPEGFEAVNEESFVFQVGGYNCINQRMMDGPWPAIFIGGSSAMILENWSKIMQGIKNWRRGEGRPPMNDWWDGKKKFVAIRKTYDYEDIPALSSIGTGMRDTRLFWRKEVEGGMFQWLIDVWRFVRSLFSERDPNRYFDASEFE</sequence>
<dbReference type="InterPro" id="IPR012942">
    <property type="entry name" value="SRR1-like"/>
</dbReference>
<dbReference type="Pfam" id="PF07985">
    <property type="entry name" value="SRR1"/>
    <property type="match status" value="1"/>
</dbReference>
<protein>
    <recommendedName>
        <fullName evidence="2">SRR1-like domain-containing protein</fullName>
    </recommendedName>
</protein>
<dbReference type="Proteomes" id="UP000001798">
    <property type="component" value="Chromosome 12"/>
</dbReference>
<dbReference type="AlphaFoldDB" id="A0A384JZP5"/>
<dbReference type="GeneID" id="5427698"/>
<evidence type="ECO:0000256" key="1">
    <source>
        <dbReference type="SAM" id="MobiDB-lite"/>
    </source>
</evidence>
<reference evidence="3 4" key="2">
    <citation type="journal article" date="2012" name="Eukaryot. Cell">
        <title>Genome update of Botrytis cinerea strains B05.10 and T4.</title>
        <authorList>
            <person name="Staats M."/>
            <person name="van Kan J.A."/>
        </authorList>
    </citation>
    <scope>NUCLEOTIDE SEQUENCE [LARGE SCALE GENOMIC DNA]</scope>
    <source>
        <strain evidence="3 4">B05.10</strain>
    </source>
</reference>
<keyword evidence="4" id="KW-1185">Reference proteome</keyword>
<name>A0A384JZP5_BOTFB</name>
<dbReference type="RefSeq" id="XP_024552325.1">
    <property type="nucleotide sequence ID" value="XM_024696514.1"/>
</dbReference>
<dbReference type="VEuPathDB" id="FungiDB:Bcin12g05480"/>
<gene>
    <name evidence="3" type="ORF">BCIN_12g05480</name>
</gene>
<feature type="region of interest" description="Disordered" evidence="1">
    <location>
        <begin position="1"/>
        <end position="57"/>
    </location>
</feature>
<dbReference type="OrthoDB" id="5318346at2759"/>
<proteinExistence type="predicted"/>
<reference evidence="3 4" key="1">
    <citation type="journal article" date="2011" name="PLoS Genet.">
        <title>Genomic analysis of the necrotrophic fungal pathogens Sclerotinia sclerotiorum and Botrytis cinerea.</title>
        <authorList>
            <person name="Amselem J."/>
            <person name="Cuomo C.A."/>
            <person name="van Kan J.A."/>
            <person name="Viaud M."/>
            <person name="Benito E.P."/>
            <person name="Couloux A."/>
            <person name="Coutinho P.M."/>
            <person name="de Vries R.P."/>
            <person name="Dyer P.S."/>
            <person name="Fillinger S."/>
            <person name="Fournier E."/>
            <person name="Gout L."/>
            <person name="Hahn M."/>
            <person name="Kohn L."/>
            <person name="Lapalu N."/>
            <person name="Plummer K.M."/>
            <person name="Pradier J.M."/>
            <person name="Quevillon E."/>
            <person name="Sharon A."/>
            <person name="Simon A."/>
            <person name="ten Have A."/>
            <person name="Tudzynski B."/>
            <person name="Tudzynski P."/>
            <person name="Wincker P."/>
            <person name="Andrew M."/>
            <person name="Anthouard V."/>
            <person name="Beever R.E."/>
            <person name="Beffa R."/>
            <person name="Benoit I."/>
            <person name="Bouzid O."/>
            <person name="Brault B."/>
            <person name="Chen Z."/>
            <person name="Choquer M."/>
            <person name="Collemare J."/>
            <person name="Cotton P."/>
            <person name="Danchin E.G."/>
            <person name="Da Silva C."/>
            <person name="Gautier A."/>
            <person name="Giraud C."/>
            <person name="Giraud T."/>
            <person name="Gonzalez C."/>
            <person name="Grossetete S."/>
            <person name="Guldener U."/>
            <person name="Henrissat B."/>
            <person name="Howlett B.J."/>
            <person name="Kodira C."/>
            <person name="Kretschmer M."/>
            <person name="Lappartient A."/>
            <person name="Leroch M."/>
            <person name="Levis C."/>
            <person name="Mauceli E."/>
            <person name="Neuveglise C."/>
            <person name="Oeser B."/>
            <person name="Pearson M."/>
            <person name="Poulain J."/>
            <person name="Poussereau N."/>
            <person name="Quesneville H."/>
            <person name="Rascle C."/>
            <person name="Schumacher J."/>
            <person name="Segurens B."/>
            <person name="Sexton A."/>
            <person name="Silva E."/>
            <person name="Sirven C."/>
            <person name="Soanes D.M."/>
            <person name="Talbot N.J."/>
            <person name="Templeton M."/>
            <person name="Yandava C."/>
            <person name="Yarden O."/>
            <person name="Zeng Q."/>
            <person name="Rollins J.A."/>
            <person name="Lebrun M.H."/>
            <person name="Dickman M."/>
        </authorList>
    </citation>
    <scope>NUCLEOTIDE SEQUENCE [LARGE SCALE GENOMIC DNA]</scope>
    <source>
        <strain evidence="3 4">B05.10</strain>
    </source>
</reference>
<evidence type="ECO:0000313" key="4">
    <source>
        <dbReference type="Proteomes" id="UP000001798"/>
    </source>
</evidence>
<feature type="domain" description="SRR1-like" evidence="2">
    <location>
        <begin position="221"/>
        <end position="348"/>
    </location>
</feature>
<organism evidence="3 4">
    <name type="scientific">Botryotinia fuckeliana (strain B05.10)</name>
    <name type="common">Noble rot fungus</name>
    <name type="synonym">Botrytis cinerea</name>
    <dbReference type="NCBI Taxonomy" id="332648"/>
    <lineage>
        <taxon>Eukaryota</taxon>
        <taxon>Fungi</taxon>
        <taxon>Dikarya</taxon>
        <taxon>Ascomycota</taxon>
        <taxon>Pezizomycotina</taxon>
        <taxon>Leotiomycetes</taxon>
        <taxon>Helotiales</taxon>
        <taxon>Sclerotiniaceae</taxon>
        <taxon>Botrytis</taxon>
    </lineage>
</organism>
<dbReference type="EMBL" id="CP009816">
    <property type="protein sequence ID" value="ATZ56008.1"/>
    <property type="molecule type" value="Genomic_DNA"/>
</dbReference>
<dbReference type="PANTHER" id="PTHR42080:SF1">
    <property type="entry name" value="SRR1-LIKE DOMAIN-CONTAINING PROTEIN"/>
    <property type="match status" value="1"/>
</dbReference>
<evidence type="ECO:0000313" key="3">
    <source>
        <dbReference type="EMBL" id="ATZ56008.1"/>
    </source>
</evidence>
<accession>A0A384JZP5</accession>
<feature type="compositionally biased region" description="Polar residues" evidence="1">
    <location>
        <begin position="40"/>
        <end position="50"/>
    </location>
</feature>
<dbReference type="KEGG" id="bfu:BCIN_12g05480"/>
<dbReference type="PANTHER" id="PTHR42080">
    <property type="entry name" value="SRR1 DOMAIN-CONTAINING PROTEIN"/>
    <property type="match status" value="1"/>
</dbReference>